<dbReference type="Gene3D" id="2.60.120.10">
    <property type="entry name" value="Jelly Rolls"/>
    <property type="match status" value="1"/>
</dbReference>
<dbReference type="EMBL" id="CP009517">
    <property type="protein sequence ID" value="AKB82323.1"/>
    <property type="molecule type" value="Genomic_DNA"/>
</dbReference>
<evidence type="ECO:0000259" key="1">
    <source>
        <dbReference type="Pfam" id="PF07883"/>
    </source>
</evidence>
<dbReference type="KEGG" id="mbak:MSBR3_1745"/>
<name>A0A0E3SMT3_METBA</name>
<dbReference type="AlphaFoldDB" id="A0A0E3SMT3"/>
<dbReference type="PANTHER" id="PTHR43346">
    <property type="entry name" value="LIGAND BINDING DOMAIN PROTEIN, PUTATIVE (AFU_ORTHOLOGUE AFUA_6G14370)-RELATED"/>
    <property type="match status" value="1"/>
</dbReference>
<proteinExistence type="predicted"/>
<dbReference type="InterPro" id="IPR052538">
    <property type="entry name" value="Flavonoid_dioxygenase-like"/>
</dbReference>
<organism evidence="2 3">
    <name type="scientific">Methanosarcina barkeri 3</name>
    <dbReference type="NCBI Taxonomy" id="1434107"/>
    <lineage>
        <taxon>Archaea</taxon>
        <taxon>Methanobacteriati</taxon>
        <taxon>Methanobacteriota</taxon>
        <taxon>Stenosarchaea group</taxon>
        <taxon>Methanomicrobia</taxon>
        <taxon>Methanosarcinales</taxon>
        <taxon>Methanosarcinaceae</taxon>
        <taxon>Methanosarcina</taxon>
    </lineage>
</organism>
<dbReference type="PANTHER" id="PTHR43346:SF1">
    <property type="entry name" value="QUERCETIN 2,3-DIOXYGENASE-RELATED"/>
    <property type="match status" value="1"/>
</dbReference>
<dbReference type="RefSeq" id="WP_048110287.1">
    <property type="nucleotide sequence ID" value="NZ_CP009517.1"/>
</dbReference>
<feature type="domain" description="Cupin type-2" evidence="1">
    <location>
        <begin position="162"/>
        <end position="210"/>
    </location>
</feature>
<dbReference type="STRING" id="1434107.MSBR3_1745"/>
<dbReference type="PATRIC" id="fig|1434107.4.peg.2247"/>
<dbReference type="HOGENOM" id="CLU_1140579_0_0_2"/>
<gene>
    <name evidence="2" type="ORF">MSBR3_1745</name>
</gene>
<evidence type="ECO:0000313" key="3">
    <source>
        <dbReference type="Proteomes" id="UP000033066"/>
    </source>
</evidence>
<dbReference type="InterPro" id="IPR014710">
    <property type="entry name" value="RmlC-like_jellyroll"/>
</dbReference>
<dbReference type="OrthoDB" id="313097at2157"/>
<protein>
    <recommendedName>
        <fullName evidence="1">Cupin type-2 domain-containing protein</fullName>
    </recommendedName>
</protein>
<dbReference type="InterPro" id="IPR011051">
    <property type="entry name" value="RmlC_Cupin_sf"/>
</dbReference>
<dbReference type="Proteomes" id="UP000033066">
    <property type="component" value="Chromosome"/>
</dbReference>
<dbReference type="InterPro" id="IPR013096">
    <property type="entry name" value="Cupin_2"/>
</dbReference>
<dbReference type="CDD" id="cd11532">
    <property type="entry name" value="NTP-PPase_COG4997"/>
    <property type="match status" value="1"/>
</dbReference>
<dbReference type="GeneID" id="24789296"/>
<reference evidence="2" key="1">
    <citation type="submission" date="2014-07" db="EMBL/GenBank/DDBJ databases">
        <title>Methanogenic archaea and the global carbon cycle.</title>
        <authorList>
            <person name="Henriksen J.R."/>
            <person name="Luke J."/>
            <person name="Reinhart S."/>
            <person name="Benedict M.N."/>
            <person name="Youngblut N.D."/>
            <person name="Metcalf M.E."/>
            <person name="Whitaker R.J."/>
            <person name="Metcalf W.W."/>
        </authorList>
    </citation>
    <scope>NUCLEOTIDE SEQUENCE [LARGE SCALE GENOMIC DNA]</scope>
    <source>
        <strain evidence="2">3</strain>
    </source>
</reference>
<keyword evidence="3" id="KW-1185">Reference proteome</keyword>
<evidence type="ECO:0000313" key="2">
    <source>
        <dbReference type="EMBL" id="AKB82323.1"/>
    </source>
</evidence>
<dbReference type="SUPFAM" id="SSF51182">
    <property type="entry name" value="RmlC-like cupins"/>
    <property type="match status" value="1"/>
</dbReference>
<dbReference type="InterPro" id="IPR038735">
    <property type="entry name" value="MSMEG_1276-like_NTP-PPase_dom"/>
</dbReference>
<accession>A0A0E3SMT3</accession>
<dbReference type="Pfam" id="PF07883">
    <property type="entry name" value="Cupin_2"/>
    <property type="match status" value="1"/>
</dbReference>
<sequence>MTENNSKAVRDFIPEVLKLSGKECIVRELSDSSFLPELEKKLEEELKEYFESKEIEELADLLEVIYRIAELRGSSKAELETIRQRKKQEKGGFEKNLLLLNLLEKSSYPGLRSAGSTESRRVVFKPEDAVVIEKKGVKMRIYTTKAESENAGVLYQETHKGHTEEFLHEKSDFIYYILEGDGVWIVEDREFEARAGDVVVVPAGKRFWFRGNLKQVCITAPAWEEQYECHIRDLEF</sequence>